<keyword evidence="4" id="KW-0349">Heme</keyword>
<dbReference type="EMBL" id="CP114040">
    <property type="protein sequence ID" value="WAS90799.1"/>
    <property type="molecule type" value="Genomic_DNA"/>
</dbReference>
<feature type="domain" description="Cytochrome c" evidence="6">
    <location>
        <begin position="3"/>
        <end position="96"/>
    </location>
</feature>
<evidence type="ECO:0000256" key="4">
    <source>
        <dbReference type="PROSITE-ProRule" id="PRU00433"/>
    </source>
</evidence>
<dbReference type="PANTHER" id="PTHR10157:SF23">
    <property type="entry name" value="MOXD1 HOMOLOG 1"/>
    <property type="match status" value="1"/>
</dbReference>
<evidence type="ECO:0000313" key="7">
    <source>
        <dbReference type="EMBL" id="WAS90799.1"/>
    </source>
</evidence>
<dbReference type="PANTHER" id="PTHR10157">
    <property type="entry name" value="DOPAMINE BETA HYDROXYLASE RELATED"/>
    <property type="match status" value="1"/>
</dbReference>
<keyword evidence="3" id="KW-1015">Disulfide bond</keyword>
<evidence type="ECO:0000256" key="2">
    <source>
        <dbReference type="ARBA" id="ARBA00023004"/>
    </source>
</evidence>
<dbReference type="PROSITE" id="PS51007">
    <property type="entry name" value="CYTC"/>
    <property type="match status" value="1"/>
</dbReference>
<evidence type="ECO:0000256" key="5">
    <source>
        <dbReference type="SAM" id="MobiDB-lite"/>
    </source>
</evidence>
<accession>A0ABY7GV65</accession>
<keyword evidence="8" id="KW-1185">Reference proteome</keyword>
<dbReference type="InterPro" id="IPR024548">
    <property type="entry name" value="Cu2_monoox_C"/>
</dbReference>
<evidence type="ECO:0000256" key="1">
    <source>
        <dbReference type="ARBA" id="ARBA00022723"/>
    </source>
</evidence>
<keyword evidence="1 4" id="KW-0479">Metal-binding</keyword>
<dbReference type="Gene3D" id="2.60.120.310">
    <property type="entry name" value="Copper type II, ascorbate-dependent monooxygenase, N-terminal domain"/>
    <property type="match status" value="1"/>
</dbReference>
<sequence length="388" mass="42100">MPSDAPPGGPTYHQDIAPLLARSCTTCHRSGGIAPLSLTTYEEVAPFAGLIATSVAERTMPPYNLDNSGTCNTYVDALWLAERDIATIDAWAEAGAPAGEPTDEPQDGPPGWEPERVDLTLEMPTAYSPSEPIVDDYRCFILDPGLTEDAFVTAFEVRLGRPDVVHHLTLFALDTAEDEQGAEALDAAEDGPGYTCFGDTVVPSRWLVGTGPSDKGGRLPAGTGLRIGAGRKTVLQMHYNWQNGTAPDQTAVDLTLEPSVPKEAFVARVADLTLELPPGQPAVVESEVMPLEGDFTLWGVWPHMHNLGKELRVTANHPGSEVCLAQVNRYNFHWQRFAFYEEPVQVRAGDVLQITCTYDTTGRDTPTTWGFGTDDEMCIGFFYITPTG</sequence>
<dbReference type="RefSeq" id="WP_269033126.1">
    <property type="nucleotide sequence ID" value="NZ_CP114040.1"/>
</dbReference>
<reference evidence="7" key="1">
    <citation type="submission" date="2022-11" db="EMBL/GenBank/DDBJ databases">
        <title>Minimal conservation of predation-associated metabolite biosynthetic gene clusters underscores biosynthetic potential of Myxococcota including descriptions for ten novel species: Archangium lansinium sp. nov., Myxococcus landrumus sp. nov., Nannocystis bai.</title>
        <authorList>
            <person name="Ahearne A."/>
            <person name="Stevens C."/>
            <person name="Dowd S."/>
        </authorList>
    </citation>
    <scope>NUCLEOTIDE SEQUENCE</scope>
    <source>
        <strain evidence="7">Fl3</strain>
    </source>
</reference>
<evidence type="ECO:0000256" key="3">
    <source>
        <dbReference type="ARBA" id="ARBA00023157"/>
    </source>
</evidence>
<dbReference type="InterPro" id="IPR009056">
    <property type="entry name" value="Cyt_c-like_dom"/>
</dbReference>
<organism evidence="7 8">
    <name type="scientific">Nannocystis punicea</name>
    <dbReference type="NCBI Taxonomy" id="2995304"/>
    <lineage>
        <taxon>Bacteria</taxon>
        <taxon>Pseudomonadati</taxon>
        <taxon>Myxococcota</taxon>
        <taxon>Polyangia</taxon>
        <taxon>Nannocystales</taxon>
        <taxon>Nannocystaceae</taxon>
        <taxon>Nannocystis</taxon>
    </lineage>
</organism>
<dbReference type="InterPro" id="IPR036939">
    <property type="entry name" value="Cu2_ascorb_mOase_N_sf"/>
</dbReference>
<dbReference type="InterPro" id="IPR014784">
    <property type="entry name" value="Cu2_ascorb_mOase-like_C"/>
</dbReference>
<gene>
    <name evidence="7" type="ORF">O0S08_31815</name>
</gene>
<keyword evidence="2 4" id="KW-0408">Iron</keyword>
<dbReference type="Proteomes" id="UP001164459">
    <property type="component" value="Chromosome"/>
</dbReference>
<name>A0ABY7GV65_9BACT</name>
<protein>
    <recommendedName>
        <fullName evidence="6">Cytochrome c domain-containing protein</fullName>
    </recommendedName>
</protein>
<dbReference type="Pfam" id="PF03712">
    <property type="entry name" value="Cu2_monoox_C"/>
    <property type="match status" value="1"/>
</dbReference>
<proteinExistence type="predicted"/>
<dbReference type="InterPro" id="IPR000945">
    <property type="entry name" value="DBH-like"/>
</dbReference>
<dbReference type="Gene3D" id="2.60.120.230">
    <property type="match status" value="1"/>
</dbReference>
<feature type="region of interest" description="Disordered" evidence="5">
    <location>
        <begin position="95"/>
        <end position="114"/>
    </location>
</feature>
<dbReference type="SUPFAM" id="SSF49742">
    <property type="entry name" value="PHM/PNGase F"/>
    <property type="match status" value="2"/>
</dbReference>
<evidence type="ECO:0000259" key="6">
    <source>
        <dbReference type="PROSITE" id="PS51007"/>
    </source>
</evidence>
<dbReference type="InterPro" id="IPR008977">
    <property type="entry name" value="PHM/PNGase_F_dom_sf"/>
</dbReference>
<evidence type="ECO:0000313" key="8">
    <source>
        <dbReference type="Proteomes" id="UP001164459"/>
    </source>
</evidence>